<dbReference type="Gene3D" id="1.10.10.10">
    <property type="entry name" value="Winged helix-like DNA-binding domain superfamily/Winged helix DNA-binding domain"/>
    <property type="match status" value="1"/>
</dbReference>
<dbReference type="Pfam" id="PF01037">
    <property type="entry name" value="AsnC_trans_reg"/>
    <property type="match status" value="1"/>
</dbReference>
<dbReference type="GO" id="GO:0043200">
    <property type="term" value="P:response to amino acid"/>
    <property type="evidence" value="ECO:0007669"/>
    <property type="project" value="TreeGrafter"/>
</dbReference>
<evidence type="ECO:0000256" key="3">
    <source>
        <dbReference type="ARBA" id="ARBA00023163"/>
    </source>
</evidence>
<dbReference type="SMART" id="SM00344">
    <property type="entry name" value="HTH_ASNC"/>
    <property type="match status" value="1"/>
</dbReference>
<evidence type="ECO:0000256" key="2">
    <source>
        <dbReference type="ARBA" id="ARBA00023125"/>
    </source>
</evidence>
<evidence type="ECO:0000259" key="4">
    <source>
        <dbReference type="PROSITE" id="PS50956"/>
    </source>
</evidence>
<dbReference type="EMBL" id="NOVD01000002">
    <property type="protein sequence ID" value="PCK28694.1"/>
    <property type="molecule type" value="Genomic_DNA"/>
</dbReference>
<reference evidence="5" key="2">
    <citation type="submission" date="2023-02" db="EMBL/GenBank/DDBJ databases">
        <title>A novel hydrolase synthesized by Rhodococcus erythropolis HQ is responsible for the detoxification of Zearalenone.</title>
        <authorList>
            <person name="Hu J."/>
            <person name="Xu J."/>
        </authorList>
    </citation>
    <scope>NUCLEOTIDE SEQUENCE</scope>
    <source>
        <strain evidence="5">HQ</strain>
    </source>
</reference>
<dbReference type="Gene3D" id="3.30.70.920">
    <property type="match status" value="1"/>
</dbReference>
<keyword evidence="3" id="KW-0804">Transcription</keyword>
<dbReference type="GO" id="GO:0043565">
    <property type="term" value="F:sequence-specific DNA binding"/>
    <property type="evidence" value="ECO:0007669"/>
    <property type="project" value="InterPro"/>
</dbReference>
<evidence type="ECO:0000313" key="6">
    <source>
        <dbReference type="EMBL" id="PCK28694.1"/>
    </source>
</evidence>
<organism evidence="6 7">
    <name type="scientific">Rhodococcus qingshengii</name>
    <dbReference type="NCBI Taxonomy" id="334542"/>
    <lineage>
        <taxon>Bacteria</taxon>
        <taxon>Bacillati</taxon>
        <taxon>Actinomycetota</taxon>
        <taxon>Actinomycetes</taxon>
        <taxon>Mycobacteriales</taxon>
        <taxon>Nocardiaceae</taxon>
        <taxon>Rhodococcus</taxon>
        <taxon>Rhodococcus erythropolis group</taxon>
    </lineage>
</organism>
<dbReference type="InterPro" id="IPR019888">
    <property type="entry name" value="Tscrpt_reg_AsnC-like"/>
</dbReference>
<dbReference type="PRINTS" id="PR00033">
    <property type="entry name" value="HTHASNC"/>
</dbReference>
<comment type="caution">
    <text evidence="6">The sequence shown here is derived from an EMBL/GenBank/DDBJ whole genome shotgun (WGS) entry which is preliminary data.</text>
</comment>
<keyword evidence="2" id="KW-0238">DNA-binding</keyword>
<dbReference type="AlphaFoldDB" id="A0A2A5JGG7"/>
<proteinExistence type="predicted"/>
<keyword evidence="1" id="KW-0805">Transcription regulation</keyword>
<dbReference type="InterPro" id="IPR011008">
    <property type="entry name" value="Dimeric_a/b-barrel"/>
</dbReference>
<dbReference type="PROSITE" id="PS50956">
    <property type="entry name" value="HTH_ASNC_2"/>
    <property type="match status" value="1"/>
</dbReference>
<dbReference type="InterPro" id="IPR000485">
    <property type="entry name" value="AsnC-type_HTH_dom"/>
</dbReference>
<evidence type="ECO:0000313" key="5">
    <source>
        <dbReference type="EMBL" id="MDE8643600.1"/>
    </source>
</evidence>
<accession>A0A2A5JGG7</accession>
<evidence type="ECO:0000313" key="7">
    <source>
        <dbReference type="Proteomes" id="UP000230886"/>
    </source>
</evidence>
<dbReference type="PANTHER" id="PTHR30154">
    <property type="entry name" value="LEUCINE-RESPONSIVE REGULATORY PROTEIN"/>
    <property type="match status" value="1"/>
</dbReference>
<dbReference type="RefSeq" id="WP_003945867.1">
    <property type="nucleotide sequence ID" value="NZ_AP026691.1"/>
</dbReference>
<reference evidence="6 7" key="1">
    <citation type="submission" date="2017-07" db="EMBL/GenBank/DDBJ databases">
        <title>Draft sequence of Rhodococcus enclensis 23b-28.</title>
        <authorList>
            <person name="Besaury L."/>
            <person name="Sancelme M."/>
            <person name="Amato P."/>
            <person name="Lallement A."/>
            <person name="Delort A.-M."/>
        </authorList>
    </citation>
    <scope>NUCLEOTIDE SEQUENCE [LARGE SCALE GENOMIC DNA]</scope>
    <source>
        <strain evidence="6 7">23b-28</strain>
    </source>
</reference>
<dbReference type="InterPro" id="IPR019887">
    <property type="entry name" value="Tscrpt_reg_AsnC/Lrp_C"/>
</dbReference>
<dbReference type="SUPFAM" id="SSF46785">
    <property type="entry name" value="Winged helix' DNA-binding domain"/>
    <property type="match status" value="1"/>
</dbReference>
<sequence length="173" mass="18560">MVRESSKIGIQTAASPKHVRAAMKLDEIDRVLLEELAKDARIPNNALAAIAGIAPSTCLGRVRALVDNGVIRGFHADIDPAALGMDLQAMIAVRLQANARSHLNRLGDDFAKLDSVLNVYFVAGVDDYMLHVATTDSAQLRDFVVNNLSAHPAVAATETILIFEHVRPRGGTA</sequence>
<dbReference type="InterPro" id="IPR036388">
    <property type="entry name" value="WH-like_DNA-bd_sf"/>
</dbReference>
<gene>
    <name evidence="6" type="ORF">CHR55_05135</name>
    <name evidence="5" type="ORF">PXH69_01480</name>
</gene>
<dbReference type="SUPFAM" id="SSF54909">
    <property type="entry name" value="Dimeric alpha+beta barrel"/>
    <property type="match status" value="1"/>
</dbReference>
<feature type="domain" description="HTH asnC-type" evidence="4">
    <location>
        <begin position="25"/>
        <end position="86"/>
    </location>
</feature>
<dbReference type="Proteomes" id="UP000230886">
    <property type="component" value="Unassembled WGS sequence"/>
</dbReference>
<name>A0A2A5JGG7_RHOSG</name>
<dbReference type="PANTHER" id="PTHR30154:SF54">
    <property type="entry name" value="POSSIBLE TRANSCRIPTIONAL REGULATORY PROTEIN (PROBABLY LRP_ASNC-FAMILY)"/>
    <property type="match status" value="1"/>
</dbReference>
<dbReference type="Proteomes" id="UP001217325">
    <property type="component" value="Unassembled WGS sequence"/>
</dbReference>
<dbReference type="Pfam" id="PF13412">
    <property type="entry name" value="HTH_24"/>
    <property type="match status" value="1"/>
</dbReference>
<dbReference type="EMBL" id="JARDXE010000001">
    <property type="protein sequence ID" value="MDE8643600.1"/>
    <property type="molecule type" value="Genomic_DNA"/>
</dbReference>
<evidence type="ECO:0000256" key="1">
    <source>
        <dbReference type="ARBA" id="ARBA00023015"/>
    </source>
</evidence>
<dbReference type="GO" id="GO:0005829">
    <property type="term" value="C:cytosol"/>
    <property type="evidence" value="ECO:0007669"/>
    <property type="project" value="TreeGrafter"/>
</dbReference>
<dbReference type="InterPro" id="IPR036390">
    <property type="entry name" value="WH_DNA-bd_sf"/>
</dbReference>
<protein>
    <submittedName>
        <fullName evidence="6">Lrp/AsnC family transcriptional regulator</fullName>
    </submittedName>
</protein>